<feature type="transmembrane region" description="Helical" evidence="1">
    <location>
        <begin position="296"/>
        <end position="317"/>
    </location>
</feature>
<dbReference type="PATRIC" id="fig|1198232.3.peg.1333"/>
<evidence type="ECO:0000259" key="2">
    <source>
        <dbReference type="Pfam" id="PF05569"/>
    </source>
</evidence>
<proteinExistence type="predicted"/>
<dbReference type="InterPro" id="IPR008756">
    <property type="entry name" value="Peptidase_M56"/>
</dbReference>
<feature type="transmembrane region" description="Helical" evidence="1">
    <location>
        <begin position="6"/>
        <end position="29"/>
    </location>
</feature>
<protein>
    <recommendedName>
        <fullName evidence="2">Peptidase M56 domain-containing protein</fullName>
    </recommendedName>
</protein>
<keyword evidence="4" id="KW-1185">Reference proteome</keyword>
<keyword evidence="1" id="KW-1133">Transmembrane helix</keyword>
<sequence length="330" mass="37363">MILGKLAFYLNVFTVGVLSLWLSLIFIGITFRLSGSVLSTFTAKAKRRILWFIVLTPWLIAVIVTLVLMMPARLDSYANGFIATLVHWHHAYTFSLTSWHALTMALFSSVFIFGVIHRVLSVRKNLHRLDLLAQFSTTDEQASEILESNWLSTIESKLPQAFTAGLFQPRCYVTTGLRDSVSTNEYTIIQLHEQAHRRRFDPLKKLLFAFFGSFFSRVIGEQLNVAMELAMEQCADEAVLNTGKEASAIAKTLLKVTRLTMAHTPKQASVQPACDFLTPQLDERVTYLMREQKGRAFPVLITSCLFVLVTVVCLLSVDTLHHVTEQFFIH</sequence>
<dbReference type="InterPro" id="IPR052173">
    <property type="entry name" value="Beta-lactam_resp_regulator"/>
</dbReference>
<dbReference type="HOGENOM" id="CLU_075302_0_0_6"/>
<dbReference type="EMBL" id="CP005996">
    <property type="protein sequence ID" value="AGS39667.1"/>
    <property type="molecule type" value="Genomic_DNA"/>
</dbReference>
<reference evidence="4" key="2">
    <citation type="journal article" date="2016" name="Environ. Microbiol. Rep.">
        <title>Analysis of defence systems and a conjugative IncP-1 plasmid in the marine polyaromatic hydrocarbons-degrading bacterium Cycloclasticus sp. 78-ME.</title>
        <authorList>
            <person name="Yakimov M.M."/>
            <person name="Crisafi F."/>
            <person name="Messina E."/>
            <person name="Smedile F."/>
            <person name="Lopatina A."/>
            <person name="Denaro R."/>
            <person name="Pieper D.H."/>
            <person name="Golyshin P.N."/>
            <person name="Giuliano L."/>
        </authorList>
    </citation>
    <scope>NUCLEOTIDE SEQUENCE [LARGE SCALE GENOMIC DNA]</scope>
    <source>
        <strain evidence="4">78-ME</strain>
    </source>
</reference>
<name>S5TFP3_9GAMM</name>
<dbReference type="PANTHER" id="PTHR34978">
    <property type="entry name" value="POSSIBLE SENSOR-TRANSDUCER PROTEIN BLAR"/>
    <property type="match status" value="1"/>
</dbReference>
<feature type="domain" description="Peptidase M56" evidence="2">
    <location>
        <begin position="49"/>
        <end position="288"/>
    </location>
</feature>
<dbReference type="KEGG" id="cza:CYCME_1338"/>
<dbReference type="PANTHER" id="PTHR34978:SF3">
    <property type="entry name" value="SLR0241 PROTEIN"/>
    <property type="match status" value="1"/>
</dbReference>
<dbReference type="Proteomes" id="UP000015380">
    <property type="component" value="Chromosome"/>
</dbReference>
<dbReference type="CDD" id="cd07326">
    <property type="entry name" value="M56_BlaR1_MecR1_like"/>
    <property type="match status" value="1"/>
</dbReference>
<keyword evidence="1" id="KW-0472">Membrane</keyword>
<dbReference type="RefSeq" id="WP_020932515.1">
    <property type="nucleotide sequence ID" value="NC_021917.1"/>
</dbReference>
<dbReference type="eggNOG" id="COG0501">
    <property type="taxonomic scope" value="Bacteria"/>
</dbReference>
<dbReference type="AlphaFoldDB" id="S5TFP3"/>
<organism evidence="3 4">
    <name type="scientific">Cycloclasticus zancles 78-ME</name>
    <dbReference type="NCBI Taxonomy" id="1198232"/>
    <lineage>
        <taxon>Bacteria</taxon>
        <taxon>Pseudomonadati</taxon>
        <taxon>Pseudomonadota</taxon>
        <taxon>Gammaproteobacteria</taxon>
        <taxon>Thiotrichales</taxon>
        <taxon>Piscirickettsiaceae</taxon>
        <taxon>Cycloclasticus</taxon>
    </lineage>
</organism>
<evidence type="ECO:0000256" key="1">
    <source>
        <dbReference type="SAM" id="Phobius"/>
    </source>
</evidence>
<feature type="transmembrane region" description="Helical" evidence="1">
    <location>
        <begin position="49"/>
        <end position="70"/>
    </location>
</feature>
<evidence type="ECO:0000313" key="4">
    <source>
        <dbReference type="Proteomes" id="UP000015380"/>
    </source>
</evidence>
<keyword evidence="1" id="KW-0812">Transmembrane</keyword>
<gene>
    <name evidence="3" type="ORF">CYCME_1338</name>
</gene>
<reference evidence="3 4" key="1">
    <citation type="submission" date="2013-05" db="EMBL/GenBank/DDBJ databases">
        <title>Between feast and famine: a lifestyle of most important marine PAH-degrading bacterium Cycloclasticus sp. 7ME.</title>
        <authorList>
            <person name="Yakimov M.M."/>
            <person name="Messina E."/>
            <person name="Genovese M."/>
            <person name="Denaro R."/>
            <person name="Crisafi F."/>
            <person name="Russo D."/>
            <person name="Cappello S."/>
            <person name="Santisi S."/>
            <person name="Smedile F."/>
            <person name="Golyshina O.V."/>
            <person name="Tran H."/>
            <person name="Pieper D.H."/>
            <person name="Golyshin P.N."/>
            <person name="Giuliano L."/>
        </authorList>
    </citation>
    <scope>NUCLEOTIDE SEQUENCE [LARGE SCALE GENOMIC DNA]</scope>
    <source>
        <strain evidence="3 4">78-ME</strain>
    </source>
</reference>
<feature type="transmembrane region" description="Helical" evidence="1">
    <location>
        <begin position="99"/>
        <end position="120"/>
    </location>
</feature>
<accession>S5TFP3</accession>
<dbReference type="Pfam" id="PF05569">
    <property type="entry name" value="Peptidase_M56"/>
    <property type="match status" value="1"/>
</dbReference>
<evidence type="ECO:0000313" key="3">
    <source>
        <dbReference type="EMBL" id="AGS39667.1"/>
    </source>
</evidence>